<evidence type="ECO:0000259" key="7">
    <source>
        <dbReference type="Pfam" id="PF04542"/>
    </source>
</evidence>
<feature type="domain" description="RNA polymerase sigma factor 70 region 4 type 2" evidence="8">
    <location>
        <begin position="141"/>
        <end position="188"/>
    </location>
</feature>
<dbReference type="Pfam" id="PF08281">
    <property type="entry name" value="Sigma70_r4_2"/>
    <property type="match status" value="1"/>
</dbReference>
<evidence type="ECO:0000256" key="5">
    <source>
        <dbReference type="ARBA" id="ARBA00023163"/>
    </source>
</evidence>
<keyword evidence="5 6" id="KW-0804">Transcription</keyword>
<accession>A0ABT8KI09</accession>
<evidence type="ECO:0000256" key="6">
    <source>
        <dbReference type="RuleBase" id="RU000716"/>
    </source>
</evidence>
<evidence type="ECO:0000256" key="4">
    <source>
        <dbReference type="ARBA" id="ARBA00023125"/>
    </source>
</evidence>
<name>A0ABT8KI09_9BACT</name>
<organism evidence="9 10">
    <name type="scientific">Splendidivirga corallicola</name>
    <dbReference type="NCBI Taxonomy" id="3051826"/>
    <lineage>
        <taxon>Bacteria</taxon>
        <taxon>Pseudomonadati</taxon>
        <taxon>Bacteroidota</taxon>
        <taxon>Cytophagia</taxon>
        <taxon>Cytophagales</taxon>
        <taxon>Splendidivirgaceae</taxon>
        <taxon>Splendidivirga</taxon>
    </lineage>
</organism>
<reference evidence="9" key="1">
    <citation type="submission" date="2023-06" db="EMBL/GenBank/DDBJ databases">
        <title>Genomic of Parafulvivirga corallium.</title>
        <authorList>
            <person name="Wang G."/>
        </authorList>
    </citation>
    <scope>NUCLEOTIDE SEQUENCE</scope>
    <source>
        <strain evidence="9">BMA10</strain>
    </source>
</reference>
<evidence type="ECO:0000256" key="2">
    <source>
        <dbReference type="ARBA" id="ARBA00023015"/>
    </source>
</evidence>
<evidence type="ECO:0000313" key="10">
    <source>
        <dbReference type="Proteomes" id="UP001172082"/>
    </source>
</evidence>
<gene>
    <name evidence="9" type="ORF">QQ008_03130</name>
</gene>
<dbReference type="PROSITE" id="PS01063">
    <property type="entry name" value="SIGMA70_ECF"/>
    <property type="match status" value="1"/>
</dbReference>
<dbReference type="InterPro" id="IPR039425">
    <property type="entry name" value="RNA_pol_sigma-70-like"/>
</dbReference>
<feature type="domain" description="RNA polymerase sigma-70 region 2" evidence="7">
    <location>
        <begin position="28"/>
        <end position="88"/>
    </location>
</feature>
<keyword evidence="2 6" id="KW-0805">Transcription regulation</keyword>
<dbReference type="RefSeq" id="WP_346750354.1">
    <property type="nucleotide sequence ID" value="NZ_JAUJEA010000001.1"/>
</dbReference>
<evidence type="ECO:0000259" key="8">
    <source>
        <dbReference type="Pfam" id="PF08281"/>
    </source>
</evidence>
<dbReference type="InterPro" id="IPR000838">
    <property type="entry name" value="RNA_pol_sigma70_ECF_CS"/>
</dbReference>
<evidence type="ECO:0000256" key="3">
    <source>
        <dbReference type="ARBA" id="ARBA00023082"/>
    </source>
</evidence>
<comment type="similarity">
    <text evidence="1 6">Belongs to the sigma-70 factor family. ECF subfamily.</text>
</comment>
<dbReference type="InterPro" id="IPR013325">
    <property type="entry name" value="RNA_pol_sigma_r2"/>
</dbReference>
<dbReference type="Gene3D" id="1.10.1740.10">
    <property type="match status" value="1"/>
</dbReference>
<protein>
    <recommendedName>
        <fullName evidence="6">RNA polymerase sigma factor</fullName>
    </recommendedName>
</protein>
<keyword evidence="10" id="KW-1185">Reference proteome</keyword>
<comment type="caution">
    <text evidence="9">The sequence shown here is derived from an EMBL/GenBank/DDBJ whole genome shotgun (WGS) entry which is preliminary data.</text>
</comment>
<dbReference type="InterPro" id="IPR007627">
    <property type="entry name" value="RNA_pol_sigma70_r2"/>
</dbReference>
<evidence type="ECO:0000313" key="9">
    <source>
        <dbReference type="EMBL" id="MDN5200329.1"/>
    </source>
</evidence>
<dbReference type="InterPro" id="IPR014284">
    <property type="entry name" value="RNA_pol_sigma-70_dom"/>
</dbReference>
<dbReference type="InterPro" id="IPR013249">
    <property type="entry name" value="RNA_pol_sigma70_r4_t2"/>
</dbReference>
<sequence>MISNYKSAADLELRSAALEGDSKALGQLIENHQNFLYNVIWRMILSPVEAEDITQDVIIKIITNLAKFRSESAFRTWIYRIAFNHVINLPKTSMEKNITTFEKYGEDLDVLPDQMYPADGEPTPEDKMVINDVMYGCTAGMLMCLDRQQRLVYILGEVFEMDAQTASEILGTSNDNYRQLLSRARRQLYNFMDNKCGLINKSNPCRCQKKTRSFIDFGWVDPKNLKFNAAYKRKINEMVKLKHDEMSTTIDESYQEIFQNQPFQEKNQIKQRIEEIIKGKDFRQVFDL</sequence>
<dbReference type="SUPFAM" id="SSF88946">
    <property type="entry name" value="Sigma2 domain of RNA polymerase sigma factors"/>
    <property type="match status" value="1"/>
</dbReference>
<evidence type="ECO:0000256" key="1">
    <source>
        <dbReference type="ARBA" id="ARBA00010641"/>
    </source>
</evidence>
<dbReference type="SUPFAM" id="SSF88659">
    <property type="entry name" value="Sigma3 and sigma4 domains of RNA polymerase sigma factors"/>
    <property type="match status" value="1"/>
</dbReference>
<dbReference type="Proteomes" id="UP001172082">
    <property type="component" value="Unassembled WGS sequence"/>
</dbReference>
<dbReference type="InterPro" id="IPR036388">
    <property type="entry name" value="WH-like_DNA-bd_sf"/>
</dbReference>
<proteinExistence type="inferred from homology"/>
<dbReference type="Gene3D" id="1.10.10.10">
    <property type="entry name" value="Winged helix-like DNA-binding domain superfamily/Winged helix DNA-binding domain"/>
    <property type="match status" value="1"/>
</dbReference>
<dbReference type="EMBL" id="JAUJEA010000001">
    <property type="protein sequence ID" value="MDN5200329.1"/>
    <property type="molecule type" value="Genomic_DNA"/>
</dbReference>
<keyword evidence="4 6" id="KW-0238">DNA-binding</keyword>
<keyword evidence="3 6" id="KW-0731">Sigma factor</keyword>
<dbReference type="Pfam" id="PF04542">
    <property type="entry name" value="Sigma70_r2"/>
    <property type="match status" value="1"/>
</dbReference>
<dbReference type="NCBIfam" id="TIGR02937">
    <property type="entry name" value="sigma70-ECF"/>
    <property type="match status" value="1"/>
</dbReference>
<dbReference type="PANTHER" id="PTHR43133:SF51">
    <property type="entry name" value="RNA POLYMERASE SIGMA FACTOR"/>
    <property type="match status" value="1"/>
</dbReference>
<dbReference type="PANTHER" id="PTHR43133">
    <property type="entry name" value="RNA POLYMERASE ECF-TYPE SIGMA FACTO"/>
    <property type="match status" value="1"/>
</dbReference>
<dbReference type="InterPro" id="IPR013324">
    <property type="entry name" value="RNA_pol_sigma_r3/r4-like"/>
</dbReference>